<dbReference type="InterPro" id="IPR029028">
    <property type="entry name" value="Alpha/beta_knot_MTases"/>
</dbReference>
<dbReference type="InterPro" id="IPR013123">
    <property type="entry name" value="SpoU_subst-bd"/>
</dbReference>
<dbReference type="SUPFAM" id="SSF55315">
    <property type="entry name" value="L30e-like"/>
    <property type="match status" value="1"/>
</dbReference>
<dbReference type="OrthoDB" id="9794400at2"/>
<sequence>MEKIKGINPVIEVLKSQTTIEKLEVYKGINKSHIKQVLELASKRNLKIFYTDKRDDNSQGVVAYISEYDYYVDFVAFLEKELMKEESTIVILDQIQDPRNFGAIIRSCECFGVSGIIMQDRNNVKVTETVVKSSTGAIEHVDIVQVTNIADTIEKLQKYGYFVYGAEANGEKFYYEEKYPKKKALVLGSEGKGMRKRVRETCDSILKIHLKGEINSLNVSVAAGILLSEMSK</sequence>
<dbReference type="InterPro" id="IPR029026">
    <property type="entry name" value="tRNA_m1G_MTases_N"/>
</dbReference>
<keyword evidence="3 5" id="KW-0808">Transferase</keyword>
<dbReference type="SUPFAM" id="SSF75217">
    <property type="entry name" value="alpha/beta knot"/>
    <property type="match status" value="1"/>
</dbReference>
<dbReference type="Gene3D" id="3.40.1280.10">
    <property type="match status" value="1"/>
</dbReference>
<dbReference type="PANTHER" id="PTHR46429">
    <property type="entry name" value="23S RRNA (GUANOSINE-2'-O-)-METHYLTRANSFERASE RLMB"/>
    <property type="match status" value="1"/>
</dbReference>
<dbReference type="CDD" id="cd18103">
    <property type="entry name" value="SpoU-like_RlmB"/>
    <property type="match status" value="1"/>
</dbReference>
<reference evidence="5 6" key="1">
    <citation type="submission" date="2020-05" db="EMBL/GenBank/DDBJ databases">
        <title>Streptobacillus felis strain LHL191014123.</title>
        <authorList>
            <person name="Fawzy A."/>
            <person name="Rau J."/>
            <person name="Risse K."/>
            <person name="Schauerte N."/>
            <person name="Geiger C."/>
            <person name="Blom J."/>
            <person name="Imirzalioglu C."/>
            <person name="Falgenhauer J."/>
            <person name="Bach A."/>
            <person name="Herden C."/>
            <person name="Eisenberg T."/>
        </authorList>
    </citation>
    <scope>NUCLEOTIDE SEQUENCE [LARGE SCALE GENOMIC DNA]</scope>
    <source>
        <strain evidence="5 6">LHL191014123</strain>
    </source>
</reference>
<proteinExistence type="inferred from homology"/>
<evidence type="ECO:0000313" key="5">
    <source>
        <dbReference type="EMBL" id="NYV27664.1"/>
    </source>
</evidence>
<dbReference type="GO" id="GO:0006396">
    <property type="term" value="P:RNA processing"/>
    <property type="evidence" value="ECO:0007669"/>
    <property type="project" value="InterPro"/>
</dbReference>
<organism evidence="5 6">
    <name type="scientific">Streptobacillus felis</name>
    <dbReference type="NCBI Taxonomy" id="1384509"/>
    <lineage>
        <taxon>Bacteria</taxon>
        <taxon>Fusobacteriati</taxon>
        <taxon>Fusobacteriota</taxon>
        <taxon>Fusobacteriia</taxon>
        <taxon>Fusobacteriales</taxon>
        <taxon>Leptotrichiaceae</taxon>
        <taxon>Streptobacillus</taxon>
    </lineage>
</organism>
<feature type="domain" description="RNA 2-O ribose methyltransferase substrate binding" evidence="4">
    <location>
        <begin position="3"/>
        <end position="71"/>
    </location>
</feature>
<evidence type="ECO:0000313" key="6">
    <source>
        <dbReference type="Proteomes" id="UP000526184"/>
    </source>
</evidence>
<accession>A0A7Z0T881</accession>
<dbReference type="Proteomes" id="UP000526184">
    <property type="component" value="Unassembled WGS sequence"/>
</dbReference>
<dbReference type="InterPro" id="IPR029064">
    <property type="entry name" value="Ribosomal_eL30-like_sf"/>
</dbReference>
<dbReference type="Pfam" id="PF00588">
    <property type="entry name" value="SpoU_methylase"/>
    <property type="match status" value="1"/>
</dbReference>
<dbReference type="GO" id="GO:0003723">
    <property type="term" value="F:RNA binding"/>
    <property type="evidence" value="ECO:0007669"/>
    <property type="project" value="InterPro"/>
</dbReference>
<comment type="similarity">
    <text evidence="1">Belongs to the class IV-like SAM-binding methyltransferase superfamily. RNA methyltransferase TrmH family.</text>
</comment>
<evidence type="ECO:0000256" key="3">
    <source>
        <dbReference type="ARBA" id="ARBA00022679"/>
    </source>
</evidence>
<dbReference type="AlphaFoldDB" id="A0A7Z0T881"/>
<evidence type="ECO:0000256" key="1">
    <source>
        <dbReference type="ARBA" id="ARBA00007228"/>
    </source>
</evidence>
<dbReference type="GO" id="GO:0005829">
    <property type="term" value="C:cytosol"/>
    <property type="evidence" value="ECO:0007669"/>
    <property type="project" value="TreeGrafter"/>
</dbReference>
<dbReference type="RefSeq" id="WP_067321975.1">
    <property type="nucleotide sequence ID" value="NZ_CBCRWS010000005.1"/>
</dbReference>
<dbReference type="PANTHER" id="PTHR46429:SF1">
    <property type="entry name" value="23S RRNA (GUANOSINE-2'-O-)-METHYLTRANSFERASE RLMB"/>
    <property type="match status" value="1"/>
</dbReference>
<keyword evidence="6" id="KW-1185">Reference proteome</keyword>
<dbReference type="EMBL" id="JABMKT010000008">
    <property type="protein sequence ID" value="NYV27664.1"/>
    <property type="molecule type" value="Genomic_DNA"/>
</dbReference>
<protein>
    <submittedName>
        <fullName evidence="5">23S rRNA (Guanosine(2251)-2'-O)-methyltransferase RlmB</fullName>
    </submittedName>
</protein>
<name>A0A7Z0T881_9FUSO</name>
<dbReference type="Pfam" id="PF08032">
    <property type="entry name" value="SpoU_sub_bind"/>
    <property type="match status" value="1"/>
</dbReference>
<evidence type="ECO:0000256" key="2">
    <source>
        <dbReference type="ARBA" id="ARBA00022603"/>
    </source>
</evidence>
<dbReference type="GO" id="GO:0032259">
    <property type="term" value="P:methylation"/>
    <property type="evidence" value="ECO:0007669"/>
    <property type="project" value="UniProtKB-KW"/>
</dbReference>
<dbReference type="SMART" id="SM00967">
    <property type="entry name" value="SpoU_sub_bind"/>
    <property type="match status" value="1"/>
</dbReference>
<gene>
    <name evidence="5" type="primary">rlmB</name>
    <name evidence="5" type="ORF">HP397_02325</name>
</gene>
<evidence type="ECO:0000259" key="4">
    <source>
        <dbReference type="SMART" id="SM00967"/>
    </source>
</evidence>
<keyword evidence="2 5" id="KW-0489">Methyltransferase</keyword>
<dbReference type="Gene3D" id="3.30.1330.30">
    <property type="match status" value="1"/>
</dbReference>
<dbReference type="InterPro" id="IPR001537">
    <property type="entry name" value="SpoU_MeTrfase"/>
</dbReference>
<dbReference type="InterPro" id="IPR004441">
    <property type="entry name" value="rRNA_MeTrfase_TrmH"/>
</dbReference>
<comment type="caution">
    <text evidence="5">The sequence shown here is derived from an EMBL/GenBank/DDBJ whole genome shotgun (WGS) entry which is preliminary data.</text>
</comment>
<dbReference type="FunFam" id="3.40.1280.10:FF:000008">
    <property type="entry name" value="Group 3 RNA methyltransferase TrmH"/>
    <property type="match status" value="1"/>
</dbReference>
<dbReference type="NCBIfam" id="TIGR00186">
    <property type="entry name" value="rRNA_methyl_3"/>
    <property type="match status" value="1"/>
</dbReference>
<dbReference type="GO" id="GO:0008173">
    <property type="term" value="F:RNA methyltransferase activity"/>
    <property type="evidence" value="ECO:0007669"/>
    <property type="project" value="InterPro"/>
</dbReference>